<dbReference type="Pfam" id="PF01535">
    <property type="entry name" value="PPR"/>
    <property type="match status" value="1"/>
</dbReference>
<evidence type="ECO:0008006" key="3">
    <source>
        <dbReference type="Google" id="ProtNLM"/>
    </source>
</evidence>
<dbReference type="InterPro" id="IPR011990">
    <property type="entry name" value="TPR-like_helical_dom_sf"/>
</dbReference>
<dbReference type="InterPro" id="IPR046960">
    <property type="entry name" value="PPR_At4g14850-like_plant"/>
</dbReference>
<feature type="non-terminal residue" evidence="1">
    <location>
        <position position="217"/>
    </location>
</feature>
<dbReference type="PANTHER" id="PTHR47926">
    <property type="entry name" value="PENTATRICOPEPTIDE REPEAT-CONTAINING PROTEIN"/>
    <property type="match status" value="1"/>
</dbReference>
<dbReference type="EMBL" id="CAJOAZ010012904">
    <property type="protein sequence ID" value="CAF4259447.1"/>
    <property type="molecule type" value="Genomic_DNA"/>
</dbReference>
<dbReference type="Proteomes" id="UP000663844">
    <property type="component" value="Unassembled WGS sequence"/>
</dbReference>
<sequence>MLIRLLNSRSSSLMIFVRRSIIISSDFDLGMKVKSFNDNRQFGKALDLFDTHKKNNIKTSSTFIITQALKACTHLEDLQRGQTIHHFIPSSMKDNSLILASLIHLYMQCRDVTRAETLYNNNTKEITLPIYGAMIKGYIKNNQANKAINLFNEIKNPNEIILNLLFNACAELKTVEALNLAKKSYEKMPKSFRSNHYLLTSLLDASMKCGDTTYAES</sequence>
<evidence type="ECO:0000313" key="1">
    <source>
        <dbReference type="EMBL" id="CAF4259447.1"/>
    </source>
</evidence>
<dbReference type="GO" id="GO:0003723">
    <property type="term" value="F:RNA binding"/>
    <property type="evidence" value="ECO:0007669"/>
    <property type="project" value="InterPro"/>
</dbReference>
<protein>
    <recommendedName>
        <fullName evidence="3">Pentatricopeptide repeat-containing protein</fullName>
    </recommendedName>
</protein>
<evidence type="ECO:0000313" key="2">
    <source>
        <dbReference type="Proteomes" id="UP000663844"/>
    </source>
</evidence>
<accession>A0A820F7K8</accession>
<gene>
    <name evidence="1" type="ORF">OXD698_LOCUS43890</name>
</gene>
<organism evidence="1 2">
    <name type="scientific">Adineta steineri</name>
    <dbReference type="NCBI Taxonomy" id="433720"/>
    <lineage>
        <taxon>Eukaryota</taxon>
        <taxon>Metazoa</taxon>
        <taxon>Spiralia</taxon>
        <taxon>Gnathifera</taxon>
        <taxon>Rotifera</taxon>
        <taxon>Eurotatoria</taxon>
        <taxon>Bdelloidea</taxon>
        <taxon>Adinetida</taxon>
        <taxon>Adinetidae</taxon>
        <taxon>Adineta</taxon>
    </lineage>
</organism>
<dbReference type="NCBIfam" id="TIGR00756">
    <property type="entry name" value="PPR"/>
    <property type="match status" value="1"/>
</dbReference>
<dbReference type="AlphaFoldDB" id="A0A820F7K8"/>
<name>A0A820F7K8_9BILA</name>
<dbReference type="InterPro" id="IPR002885">
    <property type="entry name" value="PPR_rpt"/>
</dbReference>
<dbReference type="Gene3D" id="1.25.40.10">
    <property type="entry name" value="Tetratricopeptide repeat domain"/>
    <property type="match status" value="1"/>
</dbReference>
<reference evidence="1" key="1">
    <citation type="submission" date="2021-02" db="EMBL/GenBank/DDBJ databases">
        <authorList>
            <person name="Nowell W R."/>
        </authorList>
    </citation>
    <scope>NUCLEOTIDE SEQUENCE</scope>
</reference>
<dbReference type="GO" id="GO:0009451">
    <property type="term" value="P:RNA modification"/>
    <property type="evidence" value="ECO:0007669"/>
    <property type="project" value="InterPro"/>
</dbReference>
<proteinExistence type="predicted"/>
<comment type="caution">
    <text evidence="1">The sequence shown here is derived from an EMBL/GenBank/DDBJ whole genome shotgun (WGS) entry which is preliminary data.</text>
</comment>